<dbReference type="SUPFAM" id="SSF55620">
    <property type="entry name" value="Tetrahydrobiopterin biosynthesis enzymes-like"/>
    <property type="match status" value="1"/>
</dbReference>
<organism evidence="11 12">
    <name type="scientific">Variovorax humicola</name>
    <dbReference type="NCBI Taxonomy" id="1769758"/>
    <lineage>
        <taxon>Bacteria</taxon>
        <taxon>Pseudomonadati</taxon>
        <taxon>Pseudomonadota</taxon>
        <taxon>Betaproteobacteria</taxon>
        <taxon>Burkholderiales</taxon>
        <taxon>Comamonadaceae</taxon>
        <taxon>Variovorax</taxon>
    </lineage>
</organism>
<accession>A0ABU8WCN1</accession>
<comment type="pathway">
    <text evidence="2">Purine metabolism; 7-cyano-7-deazaguanine biosynthesis.</text>
</comment>
<dbReference type="Pfam" id="PF01242">
    <property type="entry name" value="PTPS"/>
    <property type="match status" value="1"/>
</dbReference>
<comment type="catalytic activity">
    <reaction evidence="10">
        <text>7,8-dihydroneopterin 3'-triphosphate + H2O = 6-carboxy-5,6,7,8-tetrahydropterin + triphosphate + acetaldehyde + 2 H(+)</text>
        <dbReference type="Rhea" id="RHEA:27966"/>
        <dbReference type="ChEBI" id="CHEBI:15343"/>
        <dbReference type="ChEBI" id="CHEBI:15377"/>
        <dbReference type="ChEBI" id="CHEBI:15378"/>
        <dbReference type="ChEBI" id="CHEBI:18036"/>
        <dbReference type="ChEBI" id="CHEBI:58462"/>
        <dbReference type="ChEBI" id="CHEBI:61032"/>
        <dbReference type="EC" id="4.1.2.50"/>
    </reaction>
</comment>
<evidence type="ECO:0000256" key="2">
    <source>
        <dbReference type="ARBA" id="ARBA00005061"/>
    </source>
</evidence>
<evidence type="ECO:0000256" key="3">
    <source>
        <dbReference type="ARBA" id="ARBA00008900"/>
    </source>
</evidence>
<dbReference type="EC" id="4.1.2.50" evidence="4"/>
<comment type="cofactor">
    <cofactor evidence="1">
        <name>Zn(2+)</name>
        <dbReference type="ChEBI" id="CHEBI:29105"/>
    </cofactor>
</comment>
<proteinExistence type="inferred from homology"/>
<dbReference type="Proteomes" id="UP001363010">
    <property type="component" value="Unassembled WGS sequence"/>
</dbReference>
<evidence type="ECO:0000256" key="8">
    <source>
        <dbReference type="ARBA" id="ARBA00023239"/>
    </source>
</evidence>
<dbReference type="GO" id="GO:0070497">
    <property type="term" value="F:6-carboxytetrahydropterin synthase activity"/>
    <property type="evidence" value="ECO:0007669"/>
    <property type="project" value="UniProtKB-EC"/>
</dbReference>
<dbReference type="InterPro" id="IPR038418">
    <property type="entry name" value="6-PTP_synth/QueD_sf"/>
</dbReference>
<evidence type="ECO:0000256" key="1">
    <source>
        <dbReference type="ARBA" id="ARBA00001947"/>
    </source>
</evidence>
<comment type="caution">
    <text evidence="11">The sequence shown here is derived from an EMBL/GenBank/DDBJ whole genome shotgun (WGS) entry which is preliminary data.</text>
</comment>
<keyword evidence="8 11" id="KW-0456">Lyase</keyword>
<keyword evidence="12" id="KW-1185">Reference proteome</keyword>
<evidence type="ECO:0000313" key="12">
    <source>
        <dbReference type="Proteomes" id="UP001363010"/>
    </source>
</evidence>
<evidence type="ECO:0000256" key="7">
    <source>
        <dbReference type="ARBA" id="ARBA00022833"/>
    </source>
</evidence>
<protein>
    <recommendedName>
        <fullName evidence="5">6-carboxy-5,6,7,8-tetrahydropterin synthase</fullName>
        <ecNumber evidence="4">4.1.2.50</ecNumber>
    </recommendedName>
    <alternativeName>
        <fullName evidence="9">Queuosine biosynthesis protein QueD</fullName>
    </alternativeName>
</protein>
<dbReference type="PANTHER" id="PTHR12589">
    <property type="entry name" value="PYRUVOYL TETRAHYDROBIOPTERIN SYNTHASE"/>
    <property type="match status" value="1"/>
</dbReference>
<dbReference type="InterPro" id="IPR007115">
    <property type="entry name" value="6-PTP_synth/QueD"/>
</dbReference>
<dbReference type="PANTHER" id="PTHR12589:SF7">
    <property type="entry name" value="6-PYRUVOYL TETRAHYDROBIOPTERIN SYNTHASE"/>
    <property type="match status" value="1"/>
</dbReference>
<dbReference type="EMBL" id="JBBKZV010000051">
    <property type="protein sequence ID" value="MEJ8827122.1"/>
    <property type="molecule type" value="Genomic_DNA"/>
</dbReference>
<evidence type="ECO:0000256" key="9">
    <source>
        <dbReference type="ARBA" id="ARBA00031449"/>
    </source>
</evidence>
<evidence type="ECO:0000256" key="10">
    <source>
        <dbReference type="ARBA" id="ARBA00048807"/>
    </source>
</evidence>
<keyword evidence="6" id="KW-0479">Metal-binding</keyword>
<comment type="similarity">
    <text evidence="3">Belongs to the PTPS family. QueD subfamily.</text>
</comment>
<gene>
    <name evidence="11" type="ORF">WKW80_34905</name>
</gene>
<name>A0ABU8WCN1_9BURK</name>
<dbReference type="Gene3D" id="3.30.479.10">
    <property type="entry name" value="6-pyruvoyl tetrahydropterin synthase/QueD"/>
    <property type="match status" value="1"/>
</dbReference>
<sequence>MIYELSQKFVFEAAHTLNRTIDASGSRRIHGHTYHAEITLAGEPESNSGMVQDLGSVRRHIEAIRELLDHQFLDDVEDLGPATLENLCRFIFAKLTSRCPGLVAVCVERPASGDKCVLRRNLNEGASTAFGESTRERSHRSARGFVALT</sequence>
<keyword evidence="7" id="KW-0862">Zinc</keyword>
<evidence type="ECO:0000256" key="4">
    <source>
        <dbReference type="ARBA" id="ARBA00012982"/>
    </source>
</evidence>
<reference evidence="11 12" key="1">
    <citation type="submission" date="2024-03" db="EMBL/GenBank/DDBJ databases">
        <title>Novel species of the genus Variovorax.</title>
        <authorList>
            <person name="Liu Q."/>
            <person name="Xin Y.-H."/>
        </authorList>
    </citation>
    <scope>NUCLEOTIDE SEQUENCE [LARGE SCALE GENOMIC DNA]</scope>
    <source>
        <strain evidence="11 12">KACC 18501</strain>
    </source>
</reference>
<evidence type="ECO:0000256" key="6">
    <source>
        <dbReference type="ARBA" id="ARBA00022723"/>
    </source>
</evidence>
<evidence type="ECO:0000256" key="5">
    <source>
        <dbReference type="ARBA" id="ARBA00018141"/>
    </source>
</evidence>
<dbReference type="RefSeq" id="WP_340368149.1">
    <property type="nucleotide sequence ID" value="NZ_JBBKZV010000051.1"/>
</dbReference>
<evidence type="ECO:0000313" key="11">
    <source>
        <dbReference type="EMBL" id="MEJ8827122.1"/>
    </source>
</evidence>